<proteinExistence type="predicted"/>
<keyword evidence="3" id="KW-1185">Reference proteome</keyword>
<evidence type="ECO:0000313" key="3">
    <source>
        <dbReference type="Proteomes" id="UP000315295"/>
    </source>
</evidence>
<gene>
    <name evidence="2" type="ORF">C1H46_016791</name>
</gene>
<dbReference type="Proteomes" id="UP000315295">
    <property type="component" value="Unassembled WGS sequence"/>
</dbReference>
<protein>
    <submittedName>
        <fullName evidence="2">Uncharacterized protein</fullName>
    </submittedName>
</protein>
<evidence type="ECO:0000256" key="1">
    <source>
        <dbReference type="SAM" id="MobiDB-lite"/>
    </source>
</evidence>
<feature type="region of interest" description="Disordered" evidence="1">
    <location>
        <begin position="1"/>
        <end position="44"/>
    </location>
</feature>
<name>A0A540MFT9_MALBA</name>
<comment type="caution">
    <text evidence="2">The sequence shown here is derived from an EMBL/GenBank/DDBJ whole genome shotgun (WGS) entry which is preliminary data.</text>
</comment>
<organism evidence="2 3">
    <name type="scientific">Malus baccata</name>
    <name type="common">Siberian crab apple</name>
    <name type="synonym">Pyrus baccata</name>
    <dbReference type="NCBI Taxonomy" id="106549"/>
    <lineage>
        <taxon>Eukaryota</taxon>
        <taxon>Viridiplantae</taxon>
        <taxon>Streptophyta</taxon>
        <taxon>Embryophyta</taxon>
        <taxon>Tracheophyta</taxon>
        <taxon>Spermatophyta</taxon>
        <taxon>Magnoliopsida</taxon>
        <taxon>eudicotyledons</taxon>
        <taxon>Gunneridae</taxon>
        <taxon>Pentapetalae</taxon>
        <taxon>rosids</taxon>
        <taxon>fabids</taxon>
        <taxon>Rosales</taxon>
        <taxon>Rosaceae</taxon>
        <taxon>Amygdaloideae</taxon>
        <taxon>Maleae</taxon>
        <taxon>Malus</taxon>
    </lineage>
</organism>
<sequence>MGNTMGDCGCADAKDAVKPGPAPLPKQQDHVDAPSTTKVEGDAVALGGPDKSIAVLLKEL</sequence>
<reference evidence="2 3" key="1">
    <citation type="journal article" date="2019" name="G3 (Bethesda)">
        <title>Sequencing of a Wild Apple (Malus baccata) Genome Unravels the Differences Between Cultivated and Wild Apple Species Regarding Disease Resistance and Cold Tolerance.</title>
        <authorList>
            <person name="Chen X."/>
        </authorList>
    </citation>
    <scope>NUCLEOTIDE SEQUENCE [LARGE SCALE GENOMIC DNA]</scope>
    <source>
        <strain evidence="3">cv. Shandingzi</strain>
        <tissue evidence="2">Leaves</tissue>
    </source>
</reference>
<evidence type="ECO:0000313" key="2">
    <source>
        <dbReference type="EMBL" id="TQD97617.1"/>
    </source>
</evidence>
<dbReference type="EMBL" id="VIEB01000268">
    <property type="protein sequence ID" value="TQD97617.1"/>
    <property type="molecule type" value="Genomic_DNA"/>
</dbReference>
<dbReference type="AlphaFoldDB" id="A0A540MFT9"/>
<accession>A0A540MFT9</accession>